<proteinExistence type="predicted"/>
<dbReference type="Proteomes" id="UP000749559">
    <property type="component" value="Unassembled WGS sequence"/>
</dbReference>
<dbReference type="InterPro" id="IPR015795">
    <property type="entry name" value="Pyrv_Knase_C"/>
</dbReference>
<dbReference type="EMBL" id="CAIIXF020000007">
    <property type="protein sequence ID" value="CAH1789630.1"/>
    <property type="molecule type" value="Genomic_DNA"/>
</dbReference>
<dbReference type="SUPFAM" id="SSF52935">
    <property type="entry name" value="PK C-terminal domain-like"/>
    <property type="match status" value="1"/>
</dbReference>
<dbReference type="InterPro" id="IPR036918">
    <property type="entry name" value="Pyrv_Knase_C_sf"/>
</dbReference>
<evidence type="ECO:0000313" key="3">
    <source>
        <dbReference type="Proteomes" id="UP000749559"/>
    </source>
</evidence>
<accession>A0A8S4P5T3</accession>
<evidence type="ECO:0000313" key="2">
    <source>
        <dbReference type="EMBL" id="CAH1789630.1"/>
    </source>
</evidence>
<dbReference type="AlphaFoldDB" id="A0A8S4P5T3"/>
<feature type="domain" description="Pyruvate kinase C-terminal" evidence="1">
    <location>
        <begin position="28"/>
        <end position="77"/>
    </location>
</feature>
<protein>
    <recommendedName>
        <fullName evidence="1">Pyruvate kinase C-terminal domain-containing protein</fullName>
    </recommendedName>
</protein>
<dbReference type="Pfam" id="PF02887">
    <property type="entry name" value="PK_C"/>
    <property type="match status" value="1"/>
</dbReference>
<gene>
    <name evidence="2" type="ORF">OFUS_LOCUS14955</name>
</gene>
<keyword evidence="3" id="KW-1185">Reference proteome</keyword>
<dbReference type="Gene3D" id="3.40.1380.20">
    <property type="entry name" value="Pyruvate kinase, C-terminal domain"/>
    <property type="match status" value="1"/>
</dbReference>
<evidence type="ECO:0000259" key="1">
    <source>
        <dbReference type="Pfam" id="PF02887"/>
    </source>
</evidence>
<comment type="caution">
    <text evidence="2">The sequence shown here is derived from an EMBL/GenBank/DDBJ whole genome shotgun (WGS) entry which is preliminary data.</text>
</comment>
<sequence>MYKKMNSSMIHFKIYQVYKFISFSEAKQSEWTDDVDKRINSTIILCRDRQFAHPGDSVVLVTGWKAGSGSTNTCRIVQVPDENNTIPSIGGLQLADYSD</sequence>
<name>A0A8S4P5T3_OWEFU</name>
<organism evidence="2 3">
    <name type="scientific">Owenia fusiformis</name>
    <name type="common">Polychaete worm</name>
    <dbReference type="NCBI Taxonomy" id="6347"/>
    <lineage>
        <taxon>Eukaryota</taxon>
        <taxon>Metazoa</taxon>
        <taxon>Spiralia</taxon>
        <taxon>Lophotrochozoa</taxon>
        <taxon>Annelida</taxon>
        <taxon>Polychaeta</taxon>
        <taxon>Sedentaria</taxon>
        <taxon>Canalipalpata</taxon>
        <taxon>Sabellida</taxon>
        <taxon>Oweniida</taxon>
        <taxon>Oweniidae</taxon>
        <taxon>Owenia</taxon>
    </lineage>
</organism>
<dbReference type="OrthoDB" id="108365at2759"/>
<reference evidence="2" key="1">
    <citation type="submission" date="2022-03" db="EMBL/GenBank/DDBJ databases">
        <authorList>
            <person name="Martin C."/>
        </authorList>
    </citation>
    <scope>NUCLEOTIDE SEQUENCE</scope>
</reference>